<dbReference type="AlphaFoldDB" id="A0A844XCP9"/>
<dbReference type="Gene3D" id="3.40.605.10">
    <property type="entry name" value="Aldehyde Dehydrogenase, Chain A, domain 1"/>
    <property type="match status" value="1"/>
</dbReference>
<dbReference type="InterPro" id="IPR029510">
    <property type="entry name" value="Ald_DH_CS_GLU"/>
</dbReference>
<dbReference type="PROSITE" id="PS00687">
    <property type="entry name" value="ALDEHYDE_DEHYDR_GLU"/>
    <property type="match status" value="1"/>
</dbReference>
<dbReference type="FunFam" id="3.40.605.10:FF:000007">
    <property type="entry name" value="NAD/NADP-dependent betaine aldehyde dehydrogenase"/>
    <property type="match status" value="1"/>
</dbReference>
<reference evidence="6 7" key="2">
    <citation type="submission" date="2020-02" db="EMBL/GenBank/DDBJ databases">
        <title>Erythrobacter dongmakensis sp. nov., isolated from a tidal mudflat.</title>
        <authorList>
            <person name="Kim I.S."/>
        </authorList>
    </citation>
    <scope>NUCLEOTIDE SEQUENCE [LARGE SCALE GENOMIC DNA]</scope>
    <source>
        <strain evidence="6 7">GH3-10</strain>
    </source>
</reference>
<dbReference type="PANTHER" id="PTHR42804">
    <property type="entry name" value="ALDEHYDE DEHYDROGENASE"/>
    <property type="match status" value="1"/>
</dbReference>
<dbReference type="InterPro" id="IPR015590">
    <property type="entry name" value="Aldehyde_DH_dom"/>
</dbReference>
<dbReference type="Gene3D" id="3.40.309.10">
    <property type="entry name" value="Aldehyde Dehydrogenase, Chain A, domain 2"/>
    <property type="match status" value="1"/>
</dbReference>
<evidence type="ECO:0000313" key="7">
    <source>
        <dbReference type="Proteomes" id="UP000461409"/>
    </source>
</evidence>
<feature type="domain" description="Aldehyde dehydrogenase" evidence="5">
    <location>
        <begin position="13"/>
        <end position="466"/>
    </location>
</feature>
<dbReference type="FunFam" id="3.40.309.10:FF:000009">
    <property type="entry name" value="Aldehyde dehydrogenase A"/>
    <property type="match status" value="1"/>
</dbReference>
<proteinExistence type="inferred from homology"/>
<dbReference type="InterPro" id="IPR016163">
    <property type="entry name" value="Ald_DH_C"/>
</dbReference>
<evidence type="ECO:0000259" key="5">
    <source>
        <dbReference type="Pfam" id="PF00171"/>
    </source>
</evidence>
<dbReference type="PANTHER" id="PTHR42804:SF1">
    <property type="entry name" value="ALDEHYDE DEHYDROGENASE-RELATED"/>
    <property type="match status" value="1"/>
</dbReference>
<sequence>MPDATRHFIDGEWIQAERTAPVINPATTQEVARVAMGSAADAKRAIDAAARAFPAWSQTSVDERLAIIGRINQALKDRSDEIGDAIMAEMGAPFSLARGAQAGSGPQHFDEILRLLPDFAFEEPLGSTMLRREPIGVCTLITPWNWPMNQIAAKVAPALAAGCTMVLKPSELAPLDATILAEIVEEAGLPAGVFNLVHGTGGDLGDTLTGHPKVDMVSFTGSTRAGIAIGQNAARSIKRVALELGGKSAVIVLEDADLEKAVSNAVASCMFNSGQSCNAGTRLLVPAARQKEAQEIAGRVARNLTVGMPQDDADLGPVANEAQYGRVITHIEQAIVDGATLVAGGSEKPDGLTGYFVAPTVLGDVTTDMRVATDEVFGPVLAIMGYDDIDQAVEIANDSEYGLSGYVWGSDIDAAAKVAARMRTGMVHLNGSVLDSKAPFGGYRKSGNGREWGVHGLLEFLEVKSVYGGAKGKA</sequence>
<gene>
    <name evidence="6" type="ORF">GRF63_06460</name>
</gene>
<keyword evidence="7" id="KW-1185">Reference proteome</keyword>
<name>A0A844XCP9_9SPHN</name>
<feature type="active site" evidence="3">
    <location>
        <position position="243"/>
    </location>
</feature>
<organism evidence="6 7">
    <name type="scientific">Aurantiacibacter rhizosphaerae</name>
    <dbReference type="NCBI Taxonomy" id="2691582"/>
    <lineage>
        <taxon>Bacteria</taxon>
        <taxon>Pseudomonadati</taxon>
        <taxon>Pseudomonadota</taxon>
        <taxon>Alphaproteobacteria</taxon>
        <taxon>Sphingomonadales</taxon>
        <taxon>Erythrobacteraceae</taxon>
        <taxon>Aurantiacibacter</taxon>
    </lineage>
</organism>
<dbReference type="SUPFAM" id="SSF53720">
    <property type="entry name" value="ALDH-like"/>
    <property type="match status" value="1"/>
</dbReference>
<dbReference type="GO" id="GO:0016620">
    <property type="term" value="F:oxidoreductase activity, acting on the aldehyde or oxo group of donors, NAD or NADP as acceptor"/>
    <property type="evidence" value="ECO:0007669"/>
    <property type="project" value="InterPro"/>
</dbReference>
<reference evidence="6 7" key="1">
    <citation type="submission" date="2019-12" db="EMBL/GenBank/DDBJ databases">
        <authorList>
            <person name="Lee S.D."/>
        </authorList>
    </citation>
    <scope>NUCLEOTIDE SEQUENCE [LARGE SCALE GENOMIC DNA]</scope>
    <source>
        <strain evidence="6 7">GH3-10</strain>
    </source>
</reference>
<comment type="caution">
    <text evidence="6">The sequence shown here is derived from an EMBL/GenBank/DDBJ whole genome shotgun (WGS) entry which is preliminary data.</text>
</comment>
<evidence type="ECO:0000256" key="2">
    <source>
        <dbReference type="ARBA" id="ARBA00023002"/>
    </source>
</evidence>
<evidence type="ECO:0000256" key="3">
    <source>
        <dbReference type="PROSITE-ProRule" id="PRU10007"/>
    </source>
</evidence>
<keyword evidence="2 4" id="KW-0560">Oxidoreductase</keyword>
<evidence type="ECO:0000313" key="6">
    <source>
        <dbReference type="EMBL" id="MWV27543.1"/>
    </source>
</evidence>
<comment type="similarity">
    <text evidence="1 4">Belongs to the aldehyde dehydrogenase family.</text>
</comment>
<dbReference type="Proteomes" id="UP000461409">
    <property type="component" value="Unassembled WGS sequence"/>
</dbReference>
<dbReference type="EMBL" id="WUBR01000001">
    <property type="protein sequence ID" value="MWV27543.1"/>
    <property type="molecule type" value="Genomic_DNA"/>
</dbReference>
<dbReference type="Pfam" id="PF00171">
    <property type="entry name" value="Aldedh"/>
    <property type="match status" value="1"/>
</dbReference>
<protein>
    <submittedName>
        <fullName evidence="6">Aldehyde dehydrogenase family protein</fullName>
    </submittedName>
</protein>
<evidence type="ECO:0000256" key="1">
    <source>
        <dbReference type="ARBA" id="ARBA00009986"/>
    </source>
</evidence>
<dbReference type="InterPro" id="IPR016162">
    <property type="entry name" value="Ald_DH_N"/>
</dbReference>
<dbReference type="CDD" id="cd07138">
    <property type="entry name" value="ALDH_CddD_SSP0762"/>
    <property type="match status" value="1"/>
</dbReference>
<dbReference type="InterPro" id="IPR016161">
    <property type="entry name" value="Ald_DH/histidinol_DH"/>
</dbReference>
<accession>A0A844XCP9</accession>
<evidence type="ECO:0000256" key="4">
    <source>
        <dbReference type="RuleBase" id="RU003345"/>
    </source>
</evidence>